<reference evidence="2 3" key="1">
    <citation type="submission" date="2022-01" db="EMBL/GenBank/DDBJ databases">
        <title>A chromosomal length assembly of Cordylochernes scorpioides.</title>
        <authorList>
            <person name="Zeh D."/>
            <person name="Zeh J."/>
        </authorList>
    </citation>
    <scope>NUCLEOTIDE SEQUENCE [LARGE SCALE GENOMIC DNA]</scope>
    <source>
        <strain evidence="2">IN4F17</strain>
        <tissue evidence="2">Whole Body</tissue>
    </source>
</reference>
<keyword evidence="3" id="KW-1185">Reference proteome</keyword>
<dbReference type="InterPro" id="IPR029526">
    <property type="entry name" value="PGBD"/>
</dbReference>
<name>A0ABY6LFI1_9ARAC</name>
<protein>
    <recommendedName>
        <fullName evidence="1">PiggyBac transposable element-derived protein domain-containing protein</fullName>
    </recommendedName>
</protein>
<dbReference type="Pfam" id="PF13843">
    <property type="entry name" value="DDE_Tnp_1_7"/>
    <property type="match status" value="1"/>
</dbReference>
<evidence type="ECO:0000313" key="2">
    <source>
        <dbReference type="EMBL" id="UYV79934.1"/>
    </source>
</evidence>
<dbReference type="EMBL" id="CP092880">
    <property type="protein sequence ID" value="UYV79934.1"/>
    <property type="molecule type" value="Genomic_DNA"/>
</dbReference>
<dbReference type="Proteomes" id="UP001235939">
    <property type="component" value="Chromosome 18"/>
</dbReference>
<organism evidence="2 3">
    <name type="scientific">Cordylochernes scorpioides</name>
    <dbReference type="NCBI Taxonomy" id="51811"/>
    <lineage>
        <taxon>Eukaryota</taxon>
        <taxon>Metazoa</taxon>
        <taxon>Ecdysozoa</taxon>
        <taxon>Arthropoda</taxon>
        <taxon>Chelicerata</taxon>
        <taxon>Arachnida</taxon>
        <taxon>Pseudoscorpiones</taxon>
        <taxon>Cheliferoidea</taxon>
        <taxon>Chernetidae</taxon>
        <taxon>Cordylochernes</taxon>
    </lineage>
</organism>
<sequence length="143" mass="17130">MHYVLTGAMWWQRYLLYLDSIPEESLELNLLPREWVAGHLGEQVKQLKFYQEHLEEICQEMKDLYCTAVRKAIKFSRPLWKSNRNIPADNLFTSVELVEKLKEHGLTYLGRMRKNKPQIHHNFNRILIENQKHLFLASLEQPL</sequence>
<gene>
    <name evidence="2" type="ORF">LAZ67_18001147</name>
</gene>
<evidence type="ECO:0000313" key="3">
    <source>
        <dbReference type="Proteomes" id="UP001235939"/>
    </source>
</evidence>
<accession>A0ABY6LFI1</accession>
<evidence type="ECO:0000259" key="1">
    <source>
        <dbReference type="Pfam" id="PF13843"/>
    </source>
</evidence>
<proteinExistence type="predicted"/>
<feature type="domain" description="PiggyBac transposable element-derived protein" evidence="1">
    <location>
        <begin position="63"/>
        <end position="119"/>
    </location>
</feature>